<dbReference type="CDD" id="cd04301">
    <property type="entry name" value="NAT_SF"/>
    <property type="match status" value="1"/>
</dbReference>
<organism evidence="5 6">
    <name type="scientific">Nocardia salmonicida</name>
    <dbReference type="NCBI Taxonomy" id="53431"/>
    <lineage>
        <taxon>Bacteria</taxon>
        <taxon>Bacillati</taxon>
        <taxon>Actinomycetota</taxon>
        <taxon>Actinomycetes</taxon>
        <taxon>Mycobacteriales</taxon>
        <taxon>Nocardiaceae</taxon>
        <taxon>Nocardia</taxon>
    </lineage>
</organism>
<dbReference type="InterPro" id="IPR050832">
    <property type="entry name" value="Bact_Acetyltransf"/>
</dbReference>
<dbReference type="EMBL" id="CP109527">
    <property type="protein sequence ID" value="WTY39339.1"/>
    <property type="molecule type" value="Genomic_DNA"/>
</dbReference>
<gene>
    <name evidence="5" type="ORF">OG308_16625</name>
</gene>
<reference evidence="5 6" key="1">
    <citation type="submission" date="2022-10" db="EMBL/GenBank/DDBJ databases">
        <title>The complete genomes of actinobacterial strains from the NBC collection.</title>
        <authorList>
            <person name="Joergensen T.S."/>
            <person name="Alvarez Arevalo M."/>
            <person name="Sterndorff E.B."/>
            <person name="Faurdal D."/>
            <person name="Vuksanovic O."/>
            <person name="Mourched A.-S."/>
            <person name="Charusanti P."/>
            <person name="Shaw S."/>
            <person name="Blin K."/>
            <person name="Weber T."/>
        </authorList>
    </citation>
    <scope>NUCLEOTIDE SEQUENCE [LARGE SCALE GENOMIC DNA]</scope>
    <source>
        <strain evidence="5 6">NBC_01413</strain>
    </source>
</reference>
<evidence type="ECO:0000313" key="5">
    <source>
        <dbReference type="EMBL" id="WTY39339.1"/>
    </source>
</evidence>
<dbReference type="Gene3D" id="3.40.630.30">
    <property type="match status" value="1"/>
</dbReference>
<dbReference type="RefSeq" id="WP_364655726.1">
    <property type="nucleotide sequence ID" value="NZ_CP109527.1"/>
</dbReference>
<dbReference type="PANTHER" id="PTHR43877">
    <property type="entry name" value="AMINOALKYLPHOSPHONATE N-ACETYLTRANSFERASE-RELATED-RELATED"/>
    <property type="match status" value="1"/>
</dbReference>
<dbReference type="Proteomes" id="UP001621418">
    <property type="component" value="Chromosome"/>
</dbReference>
<evidence type="ECO:0000313" key="6">
    <source>
        <dbReference type="Proteomes" id="UP001621418"/>
    </source>
</evidence>
<keyword evidence="2" id="KW-0012">Acyltransferase</keyword>
<keyword evidence="6" id="KW-1185">Reference proteome</keyword>
<dbReference type="PANTHER" id="PTHR43877:SF2">
    <property type="entry name" value="AMINOALKYLPHOSPHONATE N-ACETYLTRANSFERASE-RELATED"/>
    <property type="match status" value="1"/>
</dbReference>
<dbReference type="Pfam" id="PF00583">
    <property type="entry name" value="Acetyltransf_1"/>
    <property type="match status" value="1"/>
</dbReference>
<keyword evidence="1" id="KW-0808">Transferase</keyword>
<evidence type="ECO:0000256" key="1">
    <source>
        <dbReference type="ARBA" id="ARBA00022679"/>
    </source>
</evidence>
<accession>A0ABZ1NH37</accession>
<feature type="domain" description="N-acetyltransferase" evidence="4">
    <location>
        <begin position="13"/>
        <end position="166"/>
    </location>
</feature>
<evidence type="ECO:0000256" key="2">
    <source>
        <dbReference type="ARBA" id="ARBA00023315"/>
    </source>
</evidence>
<dbReference type="InterPro" id="IPR016181">
    <property type="entry name" value="Acyl_CoA_acyltransferase"/>
</dbReference>
<feature type="region of interest" description="Disordered" evidence="3">
    <location>
        <begin position="1"/>
        <end position="25"/>
    </location>
</feature>
<dbReference type="SUPFAM" id="SSF55729">
    <property type="entry name" value="Acyl-CoA N-acyltransferases (Nat)"/>
    <property type="match status" value="1"/>
</dbReference>
<dbReference type="InterPro" id="IPR000182">
    <property type="entry name" value="GNAT_dom"/>
</dbReference>
<evidence type="ECO:0000259" key="4">
    <source>
        <dbReference type="PROSITE" id="PS51186"/>
    </source>
</evidence>
<sequence>MPSHPEPDASGTPTLIPNRLDHPDSSQLMAEYAKERRAMVGFDDPPNLDRPEQYEPHQGLFIVAYAEGEPVACGGLRTSSLTERTAEIRKMFVVPNHRKRGVARLVLCDLEKFAFEHGVARIILETGSYNQAAMRLYASAGYTPIPPYVPGRPDFNRAFAKDSPVSL</sequence>
<dbReference type="PROSITE" id="PS51186">
    <property type="entry name" value="GNAT"/>
    <property type="match status" value="1"/>
</dbReference>
<name>A0ABZ1NH37_9NOCA</name>
<proteinExistence type="predicted"/>
<evidence type="ECO:0000256" key="3">
    <source>
        <dbReference type="SAM" id="MobiDB-lite"/>
    </source>
</evidence>
<protein>
    <submittedName>
        <fullName evidence="5">GNAT family N-acetyltransferase</fullName>
    </submittedName>
</protein>